<dbReference type="InterPro" id="IPR001623">
    <property type="entry name" value="DnaJ_domain"/>
</dbReference>
<dbReference type="InterPro" id="IPR056988">
    <property type="entry name" value="Zn_ribbon_pln"/>
</dbReference>
<feature type="region of interest" description="Disordered" evidence="1">
    <location>
        <begin position="784"/>
        <end position="972"/>
    </location>
</feature>
<dbReference type="AlphaFoldDB" id="A0A178VF22"/>
<dbReference type="Proteomes" id="UP000078284">
    <property type="component" value="Chromosome 3"/>
</dbReference>
<dbReference type="PANTHER" id="PTHR45089:SF41">
    <property type="entry name" value="DNAJ HEAT SHOCK N-TERMINAL DOMAIN-CONTAINING PROTEIN"/>
    <property type="match status" value="1"/>
</dbReference>
<dbReference type="CDD" id="cd06257">
    <property type="entry name" value="DnaJ"/>
    <property type="match status" value="1"/>
</dbReference>
<dbReference type="Pfam" id="PF00226">
    <property type="entry name" value="DnaJ"/>
    <property type="match status" value="1"/>
</dbReference>
<dbReference type="PROSITE" id="PS50076">
    <property type="entry name" value="DNAJ_2"/>
    <property type="match status" value="1"/>
</dbReference>
<feature type="compositionally biased region" description="Basic and acidic residues" evidence="1">
    <location>
        <begin position="407"/>
        <end position="419"/>
    </location>
</feature>
<dbReference type="Pfam" id="PF23551">
    <property type="entry name" value="Zn_ribbon_20"/>
    <property type="match status" value="1"/>
</dbReference>
<accession>A0A178VF22</accession>
<evidence type="ECO:0000256" key="1">
    <source>
        <dbReference type="SAM" id="MobiDB-lite"/>
    </source>
</evidence>
<feature type="compositionally biased region" description="Polar residues" evidence="1">
    <location>
        <begin position="444"/>
        <end position="455"/>
    </location>
</feature>
<feature type="compositionally biased region" description="Basic and acidic residues" evidence="1">
    <location>
        <begin position="342"/>
        <end position="351"/>
    </location>
</feature>
<feature type="region of interest" description="Disordered" evidence="1">
    <location>
        <begin position="738"/>
        <end position="768"/>
    </location>
</feature>
<feature type="compositionally biased region" description="Basic and acidic residues" evidence="1">
    <location>
        <begin position="301"/>
        <end position="324"/>
    </location>
</feature>
<dbReference type="EMBL" id="LUHQ01000003">
    <property type="protein sequence ID" value="OAP04258.1"/>
    <property type="molecule type" value="Genomic_DNA"/>
</dbReference>
<feature type="domain" description="J" evidence="2">
    <location>
        <begin position="66"/>
        <end position="130"/>
    </location>
</feature>
<comment type="caution">
    <text evidence="3">The sequence shown here is derived from an EMBL/GenBank/DDBJ whole genome shotgun (WGS) entry which is preliminary data.</text>
</comment>
<sequence>MECNKEDAIRASKIAEEKMEAGDFVGAHKFVTKAQRLFPNLENIVQMMTICDVHSSAIKKIKGLDDWYGVLQVQPYADADTIKKQYRKLALLLHPDKNKFAGAEAAFKLVGEANRLLSDQIKRSQYDNRYRSHSMFANRHVNVYSGRHCAATNNAAENIAGVFTFWTRCRHCGQCYKYLREYMNTSMHCSSCQKSFVACKMRCDGVPPSSSTAGRKEFQDQVMSNTSRQNASTAAESGSSAADMGKNGKVGGKVNKKNQEKQKNGAVNRGTKKEEGCTENDAEGRKPQTSETGTNISAEMPKADVLKPQHQVKEEPDTSAEKSIPDLSAPQKNRAPKKKRKVVEESSKSFEVDSSDTAGAKTDTNEHNKRKSSRKKPQVSYAKEGSDGDFVSPPNKKTKSGFEFESEPNKKQTAEDNKSPKLAVSGVSSASSHSYKGKAKKNAHSGNEDNLSAKNKVSEGCDGNGEDAALLSKIGRVEKGYKANENSNPLDIPDLEFSVFKVERKTEDFAVNQVWSTTTDCRDGMPRKYARVKKVLNGEFKLRITYLDPVLDKTDESIPVACGKFKNGKTMEVKDSSIFSGQMHHLRCNNIVSIYPRKGEIWAIFREWEEEWNTSLKKHKFPYKYDFVEIVSDFHDLNGVGVAYLGKLKGSVQLFHWEPQHGICQIQCSPKDMLRFSHKVPAVKMTGKEKESVPPNSYELDPAALPKDIFQVDAVDMEMDSEILKGKADGPYKVGAKAKAVQETASSPRKRQKSDDDNDDGVCSNLGEVIGGSNRSHIFSSCEVDDKNTSTKSRKDGESTDVFRLRKSPRLQTIPNHQGDEKKSAKQGNKMNTPKKMDKGLVTDSLGVDEKKTSKSRKNGEATDVFKLRKSPRLQTIPSQQGDEMKSTKQGNKMNTPKKTDKGLETDSLGVRKSPNGIHQPAESQEGESSKKQGCNGEIPSLSKQNDLPTQLGGSTYKSPSTTHVSPHCKTPRRNAFDFQNLRSEDKFEVNQIWAIYSNDNGMPLEYVKIKKIETKPKFVLRGTPTELYPPSTEPVTRTVSCGEFKLLKGRPKIIPHASFSHLVKPFDSSKRFRFKVYPRKGEIWALYKNCDSTEEPDIVEVVEDNCDGEIVKVVALTAMGSSFQRKQGSDVGLIDISKAEMSRFSHQIPAIRHPKKTTRLVKGGYYWELDPIAIPSRTIVID</sequence>
<dbReference type="InterPro" id="IPR036869">
    <property type="entry name" value="J_dom_sf"/>
</dbReference>
<name>A0A178VF22_ARATH</name>
<proteinExistence type="predicted"/>
<evidence type="ECO:0000313" key="3">
    <source>
        <dbReference type="EMBL" id="OAP04258.1"/>
    </source>
</evidence>
<gene>
    <name evidence="3" type="ordered locus">AXX17_At3g04470</name>
</gene>
<dbReference type="PRINTS" id="PR00625">
    <property type="entry name" value="JDOMAIN"/>
</dbReference>
<protein>
    <recommendedName>
        <fullName evidence="2">J domain-containing protein</fullName>
    </recommendedName>
</protein>
<feature type="compositionally biased region" description="Low complexity" evidence="1">
    <location>
        <begin position="421"/>
        <end position="434"/>
    </location>
</feature>
<dbReference type="ExpressionAtlas" id="A0A178VF22">
    <property type="expression patterns" value="baseline and differential"/>
</dbReference>
<dbReference type="PANTHER" id="PTHR45089">
    <property type="entry name" value="DNAJ HEAT SHOCK AMINO-TERMINAL DOMAIN PROTEIN-RELATED"/>
    <property type="match status" value="1"/>
</dbReference>
<dbReference type="Gene3D" id="1.10.287.110">
    <property type="entry name" value="DnaJ domain"/>
    <property type="match status" value="1"/>
</dbReference>
<dbReference type="SMART" id="SM00271">
    <property type="entry name" value="DnaJ"/>
    <property type="match status" value="1"/>
</dbReference>
<dbReference type="Pfam" id="PF11926">
    <property type="entry name" value="DUF3444"/>
    <property type="match status" value="2"/>
</dbReference>
<evidence type="ECO:0000259" key="2">
    <source>
        <dbReference type="PROSITE" id="PS50076"/>
    </source>
</evidence>
<feature type="compositionally biased region" description="Basic and acidic residues" evidence="1">
    <location>
        <begin position="848"/>
        <end position="867"/>
    </location>
</feature>
<feature type="region of interest" description="Disordered" evidence="1">
    <location>
        <begin position="206"/>
        <end position="462"/>
    </location>
</feature>
<organism evidence="3 4">
    <name type="scientific">Arabidopsis thaliana</name>
    <name type="common">Mouse-ear cress</name>
    <dbReference type="NCBI Taxonomy" id="3702"/>
    <lineage>
        <taxon>Eukaryota</taxon>
        <taxon>Viridiplantae</taxon>
        <taxon>Streptophyta</taxon>
        <taxon>Embryophyta</taxon>
        <taxon>Tracheophyta</taxon>
        <taxon>Spermatophyta</taxon>
        <taxon>Magnoliopsida</taxon>
        <taxon>eudicotyledons</taxon>
        <taxon>Gunneridae</taxon>
        <taxon>Pentapetalae</taxon>
        <taxon>rosids</taxon>
        <taxon>malvids</taxon>
        <taxon>Brassicales</taxon>
        <taxon>Brassicaceae</taxon>
        <taxon>Camelineae</taxon>
        <taxon>Arabidopsis</taxon>
    </lineage>
</organism>
<feature type="compositionally biased region" description="Basic and acidic residues" evidence="1">
    <location>
        <begin position="784"/>
        <end position="804"/>
    </location>
</feature>
<feature type="compositionally biased region" description="Basic residues" evidence="1">
    <location>
        <begin position="368"/>
        <end position="377"/>
    </location>
</feature>
<feature type="compositionally biased region" description="Polar residues" evidence="1">
    <location>
        <begin position="873"/>
        <end position="897"/>
    </location>
</feature>
<feature type="compositionally biased region" description="Polar residues" evidence="1">
    <location>
        <begin position="942"/>
        <end position="965"/>
    </location>
</feature>
<feature type="compositionally biased region" description="Polar residues" evidence="1">
    <location>
        <begin position="221"/>
        <end position="230"/>
    </location>
</feature>
<feature type="compositionally biased region" description="Low complexity" evidence="1">
    <location>
        <begin position="231"/>
        <end position="247"/>
    </location>
</feature>
<evidence type="ECO:0000313" key="4">
    <source>
        <dbReference type="Proteomes" id="UP000078284"/>
    </source>
</evidence>
<reference evidence="4" key="1">
    <citation type="journal article" date="2016" name="Proc. Natl. Acad. Sci. U.S.A.">
        <title>Chromosome-level assembly of Arabidopsis thaliana Ler reveals the extent of translocation and inversion polymorphisms.</title>
        <authorList>
            <person name="Zapata L."/>
            <person name="Ding J."/>
            <person name="Willing E.M."/>
            <person name="Hartwig B."/>
            <person name="Bezdan D."/>
            <person name="Jiao W.B."/>
            <person name="Patel V."/>
            <person name="Velikkakam James G."/>
            <person name="Koornneef M."/>
            <person name="Ossowski S."/>
            <person name="Schneeberger K."/>
        </authorList>
    </citation>
    <scope>NUCLEOTIDE SEQUENCE [LARGE SCALE GENOMIC DNA]</scope>
    <source>
        <strain evidence="4">cv. Landsberg erecta</strain>
    </source>
</reference>
<dbReference type="InterPro" id="IPR024593">
    <property type="entry name" value="DUF3444"/>
</dbReference>
<feature type="compositionally biased region" description="Basic and acidic residues" evidence="1">
    <location>
        <begin position="271"/>
        <end position="288"/>
    </location>
</feature>
<dbReference type="SUPFAM" id="SSF46565">
    <property type="entry name" value="Chaperone J-domain"/>
    <property type="match status" value="1"/>
</dbReference>